<dbReference type="GO" id="GO:0008270">
    <property type="term" value="F:zinc ion binding"/>
    <property type="evidence" value="ECO:0007669"/>
    <property type="project" value="UniProtKB-KW"/>
</dbReference>
<dbReference type="Gene3D" id="3.40.50.10810">
    <property type="entry name" value="Tandem AAA-ATPase domain"/>
    <property type="match status" value="1"/>
</dbReference>
<dbReference type="RefSeq" id="WP_116686428.1">
    <property type="nucleotide sequence ID" value="NZ_CAWNYD010000002.1"/>
</dbReference>
<feature type="domain" description="SWIM-type" evidence="4">
    <location>
        <begin position="52"/>
        <end position="91"/>
    </location>
</feature>
<evidence type="ECO:0000256" key="3">
    <source>
        <dbReference type="PROSITE-ProRule" id="PRU00325"/>
    </source>
</evidence>
<dbReference type="InterPro" id="IPR000330">
    <property type="entry name" value="SNF2_N"/>
</dbReference>
<dbReference type="PANTHER" id="PTHR10799">
    <property type="entry name" value="SNF2/RAD54 HELICASE FAMILY"/>
    <property type="match status" value="1"/>
</dbReference>
<dbReference type="InterPro" id="IPR007527">
    <property type="entry name" value="Znf_SWIM"/>
</dbReference>
<evidence type="ECO:0000313" key="7">
    <source>
        <dbReference type="EMBL" id="PVZ70356.1"/>
    </source>
</evidence>
<protein>
    <recommendedName>
        <fullName evidence="9">Helicase SNF2</fullName>
    </recommendedName>
</protein>
<dbReference type="Gene3D" id="3.40.50.300">
    <property type="entry name" value="P-loop containing nucleotide triphosphate hydrolases"/>
    <property type="match status" value="1"/>
</dbReference>
<name>A0A2V1H3Y2_9GAMM</name>
<evidence type="ECO:0008006" key="9">
    <source>
        <dbReference type="Google" id="ProtNLM"/>
    </source>
</evidence>
<keyword evidence="1" id="KW-0378">Hydrolase</keyword>
<dbReference type="SMART" id="SM00490">
    <property type="entry name" value="HELICc"/>
    <property type="match status" value="1"/>
</dbReference>
<dbReference type="OrthoDB" id="9760715at2"/>
<dbReference type="InterPro" id="IPR014001">
    <property type="entry name" value="Helicase_ATP-bd"/>
</dbReference>
<keyword evidence="3" id="KW-0862">Zinc</keyword>
<dbReference type="PROSITE" id="PS50966">
    <property type="entry name" value="ZF_SWIM"/>
    <property type="match status" value="1"/>
</dbReference>
<evidence type="ECO:0000259" key="6">
    <source>
        <dbReference type="PROSITE" id="PS51194"/>
    </source>
</evidence>
<dbReference type="GO" id="GO:0005524">
    <property type="term" value="F:ATP binding"/>
    <property type="evidence" value="ECO:0007669"/>
    <property type="project" value="InterPro"/>
</dbReference>
<sequence length="1094" mass="125427">MRPLSVEELYDFFDPDEIKRGMSYYSDRRVREVDFAGNRVRGRVRGSARQAYRVVATIAEKEDGDLHIESRCSCTHKENCQHGVALVMEAQRLKGHDPEKADSRDHLDHTLKTWFQELDKSMQPEPDLWPDNVKERLLYGLSLSPGIRRLNVTLAVGRLLSSCQLSDSEPRPFQAENVFRGKSPARFLVESDLSICRRIVANESSLLQGEEGYELLRAMLRTGRCYWIEWGHMFPLSLGSDEALNLAWDVDDQCRQHLKLAGNRTALPVTPACYLEPEHSQIGVIESDIEESMLTSLLSMPPVPADQIQSFQKRWTKLAREFRLPRPKALEYSEVAAIEPKPIMKFVLQAVPTYDWQTETAWEQPAIKLFFDYDGHLIDAGNAKKEMTVFQQERQVHIHRHLELEKDWLARLTKSSVRAVTAVYGNRPLNNSYAPTGEKGLSQENLWLGYLQQELPELQKQGFNIEFTEDFPWRLHNGEDSTWILDVAKYDNDWLSFAVKIQIDGEQIDLLPAIMGLIEEMGDDITKITPDQTLQLPLEDGRRMPLAANLILPLLTSLMEIFQEKDLEKGRIKISQAAAPTLLEVEAALSRVCRTTWQGDVDVQKQIMQWDNEQKKTVNIPNQFLADLRPYQYKGLQWMQLLRRLGYGGILADDMGLGKTIQTLAYLSVEKRSRRLVNPALVLAPTSLVSNWAREADKFTPNLKILVLHGPDRDWMYEHIPNVDVIITTYHLLVRDSEELLKQHYSNVILDEAQAIKNPRARWSQTVRSISADQRFCLTGTPMENHLGELWSQFDFLLPGFLGKQSHFRTLFQVPIEKHGVESRQKMLSKRIRPFMMRRTKEQVAPELPPKTITIQTVRMEQQQAELYESVRMAMLGKVRKEIDKKGIGASRMMILDALLKMRQTCCDPRLLSLDAAKDVEESAKLTLLMEMLENLRVEGRKVLIFSQFAKMLGLIEEKLIEKEYSYSKLTGQTRKRQEQIDAFQDGEKDVFLISLKAGGVGLNLTAADTVIHFDPWWNPAVENQATDRAHRIGQDKPVFVYKLIVEGSLEERIIEMQEKKQALAEAIYAETAVAGSTITEEDIEMLFSPLAES</sequence>
<dbReference type="AlphaFoldDB" id="A0A2V1H3Y2"/>
<dbReference type="Pfam" id="PF00271">
    <property type="entry name" value="Helicase_C"/>
    <property type="match status" value="1"/>
</dbReference>
<dbReference type="InterPro" id="IPR027417">
    <property type="entry name" value="P-loop_NTPase"/>
</dbReference>
<feature type="domain" description="Helicase ATP-binding" evidence="5">
    <location>
        <begin position="640"/>
        <end position="800"/>
    </location>
</feature>
<comment type="caution">
    <text evidence="7">The sequence shown here is derived from an EMBL/GenBank/DDBJ whole genome shotgun (WGS) entry which is preliminary data.</text>
</comment>
<dbReference type="EMBL" id="QDDL01000002">
    <property type="protein sequence ID" value="PVZ70356.1"/>
    <property type="molecule type" value="Genomic_DNA"/>
</dbReference>
<reference evidence="7 8" key="1">
    <citation type="submission" date="2018-04" db="EMBL/GenBank/DDBJ databases">
        <title>Thalassorhabdus spongiae gen. nov., sp. nov., isolated from a marine sponge in South-West Iceland.</title>
        <authorList>
            <person name="Knobloch S."/>
            <person name="Daussin A."/>
            <person name="Johannsson R."/>
            <person name="Marteinsson V.T."/>
        </authorList>
    </citation>
    <scope>NUCLEOTIDE SEQUENCE [LARGE SCALE GENOMIC DNA]</scope>
    <source>
        <strain evidence="7 8">Hp12</strain>
    </source>
</reference>
<dbReference type="Pfam" id="PF00176">
    <property type="entry name" value="SNF2-rel_dom"/>
    <property type="match status" value="1"/>
</dbReference>
<evidence type="ECO:0000259" key="4">
    <source>
        <dbReference type="PROSITE" id="PS50966"/>
    </source>
</evidence>
<keyword evidence="2" id="KW-0347">Helicase</keyword>
<dbReference type="GO" id="GO:0016787">
    <property type="term" value="F:hydrolase activity"/>
    <property type="evidence" value="ECO:0007669"/>
    <property type="project" value="UniProtKB-KW"/>
</dbReference>
<dbReference type="SUPFAM" id="SSF52540">
    <property type="entry name" value="P-loop containing nucleoside triphosphate hydrolases"/>
    <property type="match status" value="2"/>
</dbReference>
<evidence type="ECO:0000313" key="8">
    <source>
        <dbReference type="Proteomes" id="UP000244906"/>
    </source>
</evidence>
<accession>A0A2V1H3Y2</accession>
<evidence type="ECO:0000259" key="5">
    <source>
        <dbReference type="PROSITE" id="PS51192"/>
    </source>
</evidence>
<dbReference type="SMART" id="SM00487">
    <property type="entry name" value="DEXDc"/>
    <property type="match status" value="1"/>
</dbReference>
<feature type="domain" description="Helicase C-terminal" evidence="6">
    <location>
        <begin position="925"/>
        <end position="1075"/>
    </location>
</feature>
<dbReference type="CDD" id="cd18012">
    <property type="entry name" value="DEXQc_arch_SWI2_SNF2"/>
    <property type="match status" value="1"/>
</dbReference>
<keyword evidence="2" id="KW-0067">ATP-binding</keyword>
<dbReference type="CDD" id="cd18793">
    <property type="entry name" value="SF2_C_SNF"/>
    <property type="match status" value="1"/>
</dbReference>
<evidence type="ECO:0000256" key="2">
    <source>
        <dbReference type="ARBA" id="ARBA00022806"/>
    </source>
</evidence>
<keyword evidence="3" id="KW-0863">Zinc-finger</keyword>
<dbReference type="InterPro" id="IPR038718">
    <property type="entry name" value="SNF2-like_sf"/>
</dbReference>
<dbReference type="PROSITE" id="PS51192">
    <property type="entry name" value="HELICASE_ATP_BIND_1"/>
    <property type="match status" value="1"/>
</dbReference>
<keyword evidence="3" id="KW-0479">Metal-binding</keyword>
<dbReference type="GO" id="GO:0004386">
    <property type="term" value="F:helicase activity"/>
    <property type="evidence" value="ECO:0007669"/>
    <property type="project" value="UniProtKB-KW"/>
</dbReference>
<dbReference type="InterPro" id="IPR049730">
    <property type="entry name" value="SNF2/RAD54-like_C"/>
</dbReference>
<dbReference type="Proteomes" id="UP000244906">
    <property type="component" value="Unassembled WGS sequence"/>
</dbReference>
<dbReference type="InterPro" id="IPR001650">
    <property type="entry name" value="Helicase_C-like"/>
</dbReference>
<gene>
    <name evidence="7" type="ORF">DC094_07110</name>
</gene>
<dbReference type="PROSITE" id="PS51194">
    <property type="entry name" value="HELICASE_CTER"/>
    <property type="match status" value="1"/>
</dbReference>
<organism evidence="7 8">
    <name type="scientific">Pelagibaculum spongiae</name>
    <dbReference type="NCBI Taxonomy" id="2080658"/>
    <lineage>
        <taxon>Bacteria</taxon>
        <taxon>Pseudomonadati</taxon>
        <taxon>Pseudomonadota</taxon>
        <taxon>Gammaproteobacteria</taxon>
        <taxon>Oceanospirillales</taxon>
        <taxon>Pelagibaculum</taxon>
    </lineage>
</organism>
<evidence type="ECO:0000256" key="1">
    <source>
        <dbReference type="ARBA" id="ARBA00022801"/>
    </source>
</evidence>
<keyword evidence="8" id="KW-1185">Reference proteome</keyword>
<keyword evidence="2" id="KW-0547">Nucleotide-binding</keyword>
<proteinExistence type="predicted"/>